<proteinExistence type="predicted"/>
<evidence type="ECO:0000259" key="3">
    <source>
        <dbReference type="PROSITE" id="PS51212"/>
    </source>
</evidence>
<feature type="signal peptide" evidence="2">
    <location>
        <begin position="1"/>
        <end position="24"/>
    </location>
</feature>
<feature type="domain" description="WSC" evidence="3">
    <location>
        <begin position="238"/>
        <end position="328"/>
    </location>
</feature>
<dbReference type="InterPro" id="IPR002889">
    <property type="entry name" value="WSC_carb-bd"/>
</dbReference>
<keyword evidence="5" id="KW-1185">Reference proteome</keyword>
<dbReference type="PROSITE" id="PS51212">
    <property type="entry name" value="WSC"/>
    <property type="match status" value="4"/>
</dbReference>
<dbReference type="EMBL" id="MU853421">
    <property type="protein sequence ID" value="KAK4131820.1"/>
    <property type="molecule type" value="Genomic_DNA"/>
</dbReference>
<gene>
    <name evidence="4" type="ORF">BT67DRAFT_484728</name>
</gene>
<evidence type="ECO:0000256" key="1">
    <source>
        <dbReference type="ARBA" id="ARBA00022737"/>
    </source>
</evidence>
<comment type="caution">
    <text evidence="4">The sequence shown here is derived from an EMBL/GenBank/DDBJ whole genome shotgun (WGS) entry which is preliminary data.</text>
</comment>
<reference evidence="4" key="1">
    <citation type="journal article" date="2023" name="Mol. Phylogenet. Evol.">
        <title>Genome-scale phylogeny and comparative genomics of the fungal order Sordariales.</title>
        <authorList>
            <person name="Hensen N."/>
            <person name="Bonometti L."/>
            <person name="Westerberg I."/>
            <person name="Brannstrom I.O."/>
            <person name="Guillou S."/>
            <person name="Cros-Aarteil S."/>
            <person name="Calhoun S."/>
            <person name="Haridas S."/>
            <person name="Kuo A."/>
            <person name="Mondo S."/>
            <person name="Pangilinan J."/>
            <person name="Riley R."/>
            <person name="LaButti K."/>
            <person name="Andreopoulos B."/>
            <person name="Lipzen A."/>
            <person name="Chen C."/>
            <person name="Yan M."/>
            <person name="Daum C."/>
            <person name="Ng V."/>
            <person name="Clum A."/>
            <person name="Steindorff A."/>
            <person name="Ohm R.A."/>
            <person name="Martin F."/>
            <person name="Silar P."/>
            <person name="Natvig D.O."/>
            <person name="Lalanne C."/>
            <person name="Gautier V."/>
            <person name="Ament-Velasquez S.L."/>
            <person name="Kruys A."/>
            <person name="Hutchinson M.I."/>
            <person name="Powell A.J."/>
            <person name="Barry K."/>
            <person name="Miller A.N."/>
            <person name="Grigoriev I.V."/>
            <person name="Debuchy R."/>
            <person name="Gladieux P."/>
            <person name="Hiltunen Thoren M."/>
            <person name="Johannesson H."/>
        </authorList>
    </citation>
    <scope>NUCLEOTIDE SEQUENCE</scope>
    <source>
        <strain evidence="4">CBS 123565</strain>
    </source>
</reference>
<name>A0AAN6UF84_9PEZI</name>
<accession>A0AAN6UF84</accession>
<evidence type="ECO:0000313" key="5">
    <source>
        <dbReference type="Proteomes" id="UP001304895"/>
    </source>
</evidence>
<protein>
    <submittedName>
        <fullName evidence="4">WSC-domain-containing protein</fullName>
    </submittedName>
</protein>
<dbReference type="AlphaFoldDB" id="A0AAN6UF84"/>
<dbReference type="InterPro" id="IPR051589">
    <property type="entry name" value="Sialate-O-sulfotransferase"/>
</dbReference>
<feature type="domain" description="WSC" evidence="3">
    <location>
        <begin position="141"/>
        <end position="230"/>
    </location>
</feature>
<organism evidence="4 5">
    <name type="scientific">Trichocladium antarcticum</name>
    <dbReference type="NCBI Taxonomy" id="1450529"/>
    <lineage>
        <taxon>Eukaryota</taxon>
        <taxon>Fungi</taxon>
        <taxon>Dikarya</taxon>
        <taxon>Ascomycota</taxon>
        <taxon>Pezizomycotina</taxon>
        <taxon>Sordariomycetes</taxon>
        <taxon>Sordariomycetidae</taxon>
        <taxon>Sordariales</taxon>
        <taxon>Chaetomiaceae</taxon>
        <taxon>Trichocladium</taxon>
    </lineage>
</organism>
<dbReference type="Pfam" id="PF01822">
    <property type="entry name" value="WSC"/>
    <property type="match status" value="4"/>
</dbReference>
<feature type="domain" description="WSC" evidence="3">
    <location>
        <begin position="341"/>
        <end position="432"/>
    </location>
</feature>
<evidence type="ECO:0000313" key="4">
    <source>
        <dbReference type="EMBL" id="KAK4131820.1"/>
    </source>
</evidence>
<dbReference type="SMART" id="SM00321">
    <property type="entry name" value="WSC"/>
    <property type="match status" value="4"/>
</dbReference>
<feature type="chain" id="PRO_5043043930" evidence="2">
    <location>
        <begin position="25"/>
        <end position="450"/>
    </location>
</feature>
<dbReference type="PANTHER" id="PTHR45964">
    <property type="entry name" value="WSCD FAMILY MEMBER CG9164"/>
    <property type="match status" value="1"/>
</dbReference>
<keyword evidence="1" id="KW-0677">Repeat</keyword>
<sequence>MSSTGSATGLRAVSLMCLLAVAQALPQQIETRTNVIVPSTRKGCFADKANGHRLLDRASYADDAMTVEACAAFCAGRRHKYFGLEYGRECYCGDDYSGAAVNDSECSFACAGNSGQSCGGRLRLDLYANNLFTPRAPAQLATPYLGCFVDRGSPRTLPDNLVGASDMTAEKCAAHCAAYPYFGVEYGRECWCGHSAPTAVAPESDCSFACAGDDAQLCGAGNRLNAWGPLPTPPTVANFTYAGCFTDQRDARTLTGRVLYDPAMTLAQCAAFCAPYSYFGVEFGSQCYCGTAVANGAAARPQAECAMRCGGEHNMCGGADRLSVFAAAAGGAAPRNPAVAGFAYQSCWAEQGGAARVLAAEERRSDDMTVERCAAVCSGFKYFGLEYARECYCGNELVGGAAAPEEQCSYLCMGDAGQWCGAPDRLNVYVAVEAAAPAATVPAGPVTTVA</sequence>
<evidence type="ECO:0000256" key="2">
    <source>
        <dbReference type="SAM" id="SignalP"/>
    </source>
</evidence>
<keyword evidence="2" id="KW-0732">Signal</keyword>
<feature type="domain" description="WSC" evidence="3">
    <location>
        <begin position="38"/>
        <end position="130"/>
    </location>
</feature>
<dbReference type="Proteomes" id="UP001304895">
    <property type="component" value="Unassembled WGS sequence"/>
</dbReference>
<reference evidence="4" key="2">
    <citation type="submission" date="2023-05" db="EMBL/GenBank/DDBJ databases">
        <authorList>
            <consortium name="Lawrence Berkeley National Laboratory"/>
            <person name="Steindorff A."/>
            <person name="Hensen N."/>
            <person name="Bonometti L."/>
            <person name="Westerberg I."/>
            <person name="Brannstrom I.O."/>
            <person name="Guillou S."/>
            <person name="Cros-Aarteil S."/>
            <person name="Calhoun S."/>
            <person name="Haridas S."/>
            <person name="Kuo A."/>
            <person name="Mondo S."/>
            <person name="Pangilinan J."/>
            <person name="Riley R."/>
            <person name="Labutti K."/>
            <person name="Andreopoulos B."/>
            <person name="Lipzen A."/>
            <person name="Chen C."/>
            <person name="Yanf M."/>
            <person name="Daum C."/>
            <person name="Ng V."/>
            <person name="Clum A."/>
            <person name="Ohm R."/>
            <person name="Martin F."/>
            <person name="Silar P."/>
            <person name="Natvig D."/>
            <person name="Lalanne C."/>
            <person name="Gautier V."/>
            <person name="Ament-Velasquez S.L."/>
            <person name="Kruys A."/>
            <person name="Hutchinson M.I."/>
            <person name="Powell A.J."/>
            <person name="Barry K."/>
            <person name="Miller A.N."/>
            <person name="Grigoriev I.V."/>
            <person name="Debuchy R."/>
            <person name="Gladieux P."/>
            <person name="Thoren M.H."/>
            <person name="Johannesson H."/>
        </authorList>
    </citation>
    <scope>NUCLEOTIDE SEQUENCE</scope>
    <source>
        <strain evidence="4">CBS 123565</strain>
    </source>
</reference>
<dbReference type="PANTHER" id="PTHR45964:SF5">
    <property type="entry name" value="WSCD FAMILY MEMBER CG9164"/>
    <property type="match status" value="1"/>
</dbReference>